<dbReference type="RefSeq" id="WP_188482263.1">
    <property type="nucleotide sequence ID" value="NZ_BMFC01000005.1"/>
</dbReference>
<dbReference type="EMBL" id="BMFC01000005">
    <property type="protein sequence ID" value="GGC06263.1"/>
    <property type="molecule type" value="Genomic_DNA"/>
</dbReference>
<reference evidence="2" key="1">
    <citation type="journal article" date="2019" name="Int. J. Syst. Evol. Microbiol.">
        <title>The Global Catalogue of Microorganisms (GCM) 10K type strain sequencing project: providing services to taxonomists for standard genome sequencing and annotation.</title>
        <authorList>
            <consortium name="The Broad Institute Genomics Platform"/>
            <consortium name="The Broad Institute Genome Sequencing Center for Infectious Disease"/>
            <person name="Wu L."/>
            <person name="Ma J."/>
        </authorList>
    </citation>
    <scope>NUCLEOTIDE SEQUENCE [LARGE SCALE GENOMIC DNA]</scope>
    <source>
        <strain evidence="2">CGMCC 1.12478</strain>
    </source>
</reference>
<dbReference type="InterPro" id="IPR007833">
    <property type="entry name" value="Capsule_polysaccharide_synth"/>
</dbReference>
<dbReference type="CDD" id="cd16440">
    <property type="entry name" value="beta_Kdo_transferase_KpsC_1"/>
    <property type="match status" value="1"/>
</dbReference>
<accession>A0ABQ1KT65</accession>
<name>A0ABQ1KT65_9RHOB</name>
<dbReference type="Pfam" id="PF05159">
    <property type="entry name" value="Capsule_synth"/>
    <property type="match status" value="3"/>
</dbReference>
<proteinExistence type="predicted"/>
<evidence type="ECO:0000313" key="2">
    <source>
        <dbReference type="Proteomes" id="UP000645462"/>
    </source>
</evidence>
<evidence type="ECO:0000313" key="1">
    <source>
        <dbReference type="EMBL" id="GGC06263.1"/>
    </source>
</evidence>
<gene>
    <name evidence="1" type="primary">kpsC</name>
    <name evidence="1" type="ORF">GCM10011363_23730</name>
</gene>
<protein>
    <submittedName>
        <fullName evidence="1">Capsular polysaccharide biosynthesis protein</fullName>
    </submittedName>
</protein>
<comment type="caution">
    <text evidence="1">The sequence shown here is derived from an EMBL/GenBank/DDBJ whole genome shotgun (WGS) entry which is preliminary data.</text>
</comment>
<organism evidence="1 2">
    <name type="scientific">Marivita lacus</name>
    <dbReference type="NCBI Taxonomy" id="1323742"/>
    <lineage>
        <taxon>Bacteria</taxon>
        <taxon>Pseudomonadati</taxon>
        <taxon>Pseudomonadota</taxon>
        <taxon>Alphaproteobacteria</taxon>
        <taxon>Rhodobacterales</taxon>
        <taxon>Roseobacteraceae</taxon>
        <taxon>Marivita</taxon>
    </lineage>
</organism>
<keyword evidence="2" id="KW-1185">Reference proteome</keyword>
<sequence length="674" mass="74545">MQPPSSHANAGGETSRRLCVYNSGFLTQGRIKRILHLAGWSVTIGRQSGDDWVGVWGAAPSAERGLAVAEGRDAPVLRVEDAFLRSLHPGRVEREPPLGLVLDRTGLHFDASRPSDLETLLLDDPLDDAAQLHTARDLMARFCRARLSKYSAYDPELPLPAPGYVLVIDQVEGDASVLASVPGPDMARARFAEMLYYAQTEHPAARILIRSHPETLAGKRSGHFTKDQAQGRISFVDGAFAPMDLLEGAIAVYTLSSQMGFEAILAGHKPRVFGTPFYAGWGLTEDEHQLIRRQRRLTRAQLFAGAMMRYPVWYDPYHDRLCDLERVIGTLEATQRAWIEDRHGWIGRDIRLWKRPHMQAMFGRQTPMRFGETRLTGGGRVMAWGRTAKEGEVCVEDGFIRSQGLGAELVPPLSLVLDDTGIYFDPTRPSRLESLIAKSPNLPDHARARARRIIQRVIAERVTKYATGAQFAPLDLPDTRPVLLVPGQVEDDASVVIGSPEVTTNAALLKRVRDANAEAYILYKPHPDVLTGLRPGLVPDATEWADQIVTDAPMASLLSQVDAVWTMTSLTGFEALLREVPVTTLGLPFYAGWGLTTDLCMVPARRGQVVSLEMLVHAALIDYPRYFDPVTRQACPIEVALDRLAAGHVTRAIGLRVLAKAQGVMASYAWLWRR</sequence>
<dbReference type="CDD" id="cd16439">
    <property type="entry name" value="beta_Kdo_transferase_KpsC_2"/>
    <property type="match status" value="1"/>
</dbReference>
<dbReference type="Proteomes" id="UP000645462">
    <property type="component" value="Unassembled WGS sequence"/>
</dbReference>